<gene>
    <name evidence="1" type="ORF">AVDCRST_MAG64-4373</name>
</gene>
<name>A0A6J4QGN2_9BACT</name>
<feature type="non-terminal residue" evidence="1">
    <location>
        <position position="30"/>
    </location>
</feature>
<dbReference type="EMBL" id="CADCUQ010001022">
    <property type="protein sequence ID" value="CAA9443757.1"/>
    <property type="molecule type" value="Genomic_DNA"/>
</dbReference>
<organism evidence="1">
    <name type="scientific">uncultured Phycisphaerae bacterium</name>
    <dbReference type="NCBI Taxonomy" id="904963"/>
    <lineage>
        <taxon>Bacteria</taxon>
        <taxon>Pseudomonadati</taxon>
        <taxon>Planctomycetota</taxon>
        <taxon>Phycisphaerae</taxon>
        <taxon>environmental samples</taxon>
    </lineage>
</organism>
<reference evidence="1" key="1">
    <citation type="submission" date="2020-02" db="EMBL/GenBank/DDBJ databases">
        <authorList>
            <person name="Meier V. D."/>
        </authorList>
    </citation>
    <scope>NUCLEOTIDE SEQUENCE</scope>
    <source>
        <strain evidence="1">AVDCRST_MAG64</strain>
    </source>
</reference>
<feature type="non-terminal residue" evidence="1">
    <location>
        <position position="1"/>
    </location>
</feature>
<evidence type="ECO:0000313" key="1">
    <source>
        <dbReference type="EMBL" id="CAA9443757.1"/>
    </source>
</evidence>
<protein>
    <submittedName>
        <fullName evidence="1">Uncharacterized protein</fullName>
    </submittedName>
</protein>
<accession>A0A6J4QGN2</accession>
<proteinExistence type="predicted"/>
<dbReference type="AlphaFoldDB" id="A0A6J4QGN2"/>
<sequence>VAPRGCYTRADRRLIGHLAGGRRGLRPGCL</sequence>